<evidence type="ECO:0000313" key="1">
    <source>
        <dbReference type="EMBL" id="CAG9320107.1"/>
    </source>
</evidence>
<reference evidence="1" key="1">
    <citation type="submission" date="2021-09" db="EMBL/GenBank/DDBJ databases">
        <authorList>
            <consortium name="AG Swart"/>
            <person name="Singh M."/>
            <person name="Singh A."/>
            <person name="Seah K."/>
            <person name="Emmerich C."/>
        </authorList>
    </citation>
    <scope>NUCLEOTIDE SEQUENCE</scope>
    <source>
        <strain evidence="1">ATCC30299</strain>
    </source>
</reference>
<dbReference type="Proteomes" id="UP001162131">
    <property type="component" value="Unassembled WGS sequence"/>
</dbReference>
<organism evidence="1 2">
    <name type="scientific">Blepharisma stoltei</name>
    <dbReference type="NCBI Taxonomy" id="1481888"/>
    <lineage>
        <taxon>Eukaryota</taxon>
        <taxon>Sar</taxon>
        <taxon>Alveolata</taxon>
        <taxon>Ciliophora</taxon>
        <taxon>Postciliodesmatophora</taxon>
        <taxon>Heterotrichea</taxon>
        <taxon>Heterotrichida</taxon>
        <taxon>Blepharismidae</taxon>
        <taxon>Blepharisma</taxon>
    </lineage>
</organism>
<protein>
    <submittedName>
        <fullName evidence="1">Uncharacterized protein</fullName>
    </submittedName>
</protein>
<sequence>MWRPFASKFATHSFDNYSHNLDRAETAPLTTIKSKKQDVILDMLFPFRQKKEKSAERAQKLGELQEKVKKQRLLIKKKDLLYKQRKESIIKNQIESLSLEKEQRKNAMIKIRAFATSTPKVRKRSISPVSKSLSPIAKNDDMSNLFFLTDINNTHNNVHFSTPNRVKRKQSLPPIKNKQFISLKNYQEKLLKRLESKTPTYLKKLKSEFDKIREEHDLTFAEYQEKKRLRRHSAFPVIRFKSPL</sequence>
<comment type="caution">
    <text evidence="1">The sequence shown here is derived from an EMBL/GenBank/DDBJ whole genome shotgun (WGS) entry which is preliminary data.</text>
</comment>
<dbReference type="EMBL" id="CAJZBQ010000024">
    <property type="protein sequence ID" value="CAG9320107.1"/>
    <property type="molecule type" value="Genomic_DNA"/>
</dbReference>
<dbReference type="AlphaFoldDB" id="A0AAU9IWP5"/>
<evidence type="ECO:0000313" key="2">
    <source>
        <dbReference type="Proteomes" id="UP001162131"/>
    </source>
</evidence>
<gene>
    <name evidence="1" type="ORF">BSTOLATCC_MIC25342</name>
</gene>
<accession>A0AAU9IWP5</accession>
<keyword evidence="2" id="KW-1185">Reference proteome</keyword>
<name>A0AAU9IWP5_9CILI</name>
<proteinExistence type="predicted"/>